<dbReference type="RefSeq" id="WP_131608140.1">
    <property type="nucleotide sequence ID" value="NZ_SJSM01000003.1"/>
</dbReference>
<evidence type="ECO:0000259" key="3">
    <source>
        <dbReference type="Pfam" id="PF16344"/>
    </source>
</evidence>
<feature type="domain" description="Protein FecR C-terminal" evidence="3">
    <location>
        <begin position="305"/>
        <end position="374"/>
    </location>
</feature>
<name>A0A4R0NF09_9SPHI</name>
<dbReference type="Proteomes" id="UP000291117">
    <property type="component" value="Unassembled WGS sequence"/>
</dbReference>
<dbReference type="PANTHER" id="PTHR30273">
    <property type="entry name" value="PERIPLASMIC SIGNAL SENSOR AND SIGMA FACTOR ACTIVATOR FECR-RELATED"/>
    <property type="match status" value="1"/>
</dbReference>
<dbReference type="AlphaFoldDB" id="A0A4R0NF09"/>
<gene>
    <name evidence="4" type="ORF">EZ444_07685</name>
</gene>
<feature type="transmembrane region" description="Helical" evidence="1">
    <location>
        <begin position="68"/>
        <end position="89"/>
    </location>
</feature>
<keyword evidence="1" id="KW-0472">Membrane</keyword>
<evidence type="ECO:0000256" key="1">
    <source>
        <dbReference type="SAM" id="Phobius"/>
    </source>
</evidence>
<evidence type="ECO:0000259" key="2">
    <source>
        <dbReference type="Pfam" id="PF04773"/>
    </source>
</evidence>
<comment type="caution">
    <text evidence="4">The sequence shown here is derived from an EMBL/GenBank/DDBJ whole genome shotgun (WGS) entry which is preliminary data.</text>
</comment>
<dbReference type="GO" id="GO:0016989">
    <property type="term" value="F:sigma factor antagonist activity"/>
    <property type="evidence" value="ECO:0007669"/>
    <property type="project" value="TreeGrafter"/>
</dbReference>
<dbReference type="Gene3D" id="2.60.120.1440">
    <property type="match status" value="1"/>
</dbReference>
<accession>A0A4R0NF09</accession>
<dbReference type="InterPro" id="IPR032508">
    <property type="entry name" value="FecR_C"/>
</dbReference>
<evidence type="ECO:0000313" key="4">
    <source>
        <dbReference type="EMBL" id="TCC97782.1"/>
    </source>
</evidence>
<dbReference type="Gene3D" id="3.55.50.30">
    <property type="match status" value="1"/>
</dbReference>
<keyword evidence="1" id="KW-0812">Transmembrane</keyword>
<proteinExistence type="predicted"/>
<sequence>MQEKEIKALLDNYKNGTASEAEKALLERWYLKYQEPEPYQFGLEERAKDLDLVLTNLKKDQRPGKIYLWSRIAAAAILFLALSAGMFFYTNKDKDSVPKLAKHDIAPGGNKATLTLANGKVINLTEAKTGDLGEQAGILITKTADGQLIYTIEDSQNNAGSSLYNTIETPKGGQYQILLPDGSKVWLNAASSLRYPANLTAMKERRVELKGEAYFEVAKVNRKPFIVGTDKQEVEVLGTHFNVKSYADDNSTKTTLLEGSVQVTPKSGGISEVILKPGFQTELKASGLKVIAVEVEDEIDWKNGDFVFKEERLESIMRKIARWYDVQVVYRDDVPQNVSLEGLVSRSKSISEVLSLIESTGKVHFTIERRKIIVTK</sequence>
<protein>
    <submittedName>
        <fullName evidence="4">DUF4974 domain-containing protein</fullName>
    </submittedName>
</protein>
<keyword evidence="1" id="KW-1133">Transmembrane helix</keyword>
<dbReference type="InterPro" id="IPR012373">
    <property type="entry name" value="Ferrdict_sens_TM"/>
</dbReference>
<dbReference type="OrthoDB" id="1099963at2"/>
<dbReference type="InterPro" id="IPR006860">
    <property type="entry name" value="FecR"/>
</dbReference>
<dbReference type="Pfam" id="PF04773">
    <property type="entry name" value="FecR"/>
    <property type="match status" value="1"/>
</dbReference>
<keyword evidence="5" id="KW-1185">Reference proteome</keyword>
<reference evidence="4 5" key="1">
    <citation type="submission" date="2019-02" db="EMBL/GenBank/DDBJ databases">
        <title>Pedobacter sp. RP-3-8 sp. nov., isolated from Arctic soil.</title>
        <authorList>
            <person name="Dahal R.H."/>
        </authorList>
    </citation>
    <scope>NUCLEOTIDE SEQUENCE [LARGE SCALE GENOMIC DNA]</scope>
    <source>
        <strain evidence="4 5">RP-3-8</strain>
    </source>
</reference>
<dbReference type="EMBL" id="SJSM01000003">
    <property type="protein sequence ID" value="TCC97782.1"/>
    <property type="molecule type" value="Genomic_DNA"/>
</dbReference>
<dbReference type="PANTHER" id="PTHR30273:SF2">
    <property type="entry name" value="PROTEIN FECR"/>
    <property type="match status" value="1"/>
</dbReference>
<dbReference type="Pfam" id="PF16344">
    <property type="entry name" value="FecR_C"/>
    <property type="match status" value="1"/>
</dbReference>
<dbReference type="PIRSF" id="PIRSF018266">
    <property type="entry name" value="FecR"/>
    <property type="match status" value="1"/>
</dbReference>
<organism evidence="4 5">
    <name type="scientific">Pedobacter hiemivivus</name>
    <dbReference type="NCBI Taxonomy" id="2530454"/>
    <lineage>
        <taxon>Bacteria</taxon>
        <taxon>Pseudomonadati</taxon>
        <taxon>Bacteroidota</taxon>
        <taxon>Sphingobacteriia</taxon>
        <taxon>Sphingobacteriales</taxon>
        <taxon>Sphingobacteriaceae</taxon>
        <taxon>Pedobacter</taxon>
    </lineage>
</organism>
<feature type="domain" description="FecR protein" evidence="2">
    <location>
        <begin position="166"/>
        <end position="262"/>
    </location>
</feature>
<evidence type="ECO:0000313" key="5">
    <source>
        <dbReference type="Proteomes" id="UP000291117"/>
    </source>
</evidence>